<accession>A0A3L7K9L1</accession>
<protein>
    <recommendedName>
        <fullName evidence="1">PucR C-terminal helix-turn-helix domain-containing protein</fullName>
    </recommendedName>
</protein>
<gene>
    <name evidence="2" type="ORF">D9X91_04010</name>
</gene>
<dbReference type="PANTHER" id="PTHR33744">
    <property type="entry name" value="CARBOHYDRATE DIACID REGULATOR"/>
    <property type="match status" value="1"/>
</dbReference>
<comment type="caution">
    <text evidence="2">The sequence shown here is derived from an EMBL/GenBank/DDBJ whole genome shotgun (WGS) entry which is preliminary data.</text>
</comment>
<sequence>MWVTKRKRGYDMLENLLKQFPNAVLQSLPPVDFDTYHWFFDPANERFAGVSKTEINEDQLTLLQILFPFQKEEVFRTISGQADAWHQFLFQKQQELPAHTKNKVRIIQFAIFSESPDLLDFEALKEALQSIFSHNVTIGMMSANDGFIVEEKLDAPLAEEELLSAMDAFESDFYIKSMFYLGRFADLDEDFTEHFAAEQRLFHFARSSFQGEKLFSFEKVFPVLLVKELNKAPHLEQLNFITEIFAEDHELMTTIKTYIENQNNTSLTAKQLYMHRNSLQYRIDKFSDLAGIDLKTFTGTLTVYLACLQFEYLNL</sequence>
<proteinExistence type="predicted"/>
<dbReference type="InterPro" id="IPR025736">
    <property type="entry name" value="PucR_C-HTH_dom"/>
</dbReference>
<dbReference type="InterPro" id="IPR051448">
    <property type="entry name" value="CdaR-like_regulators"/>
</dbReference>
<dbReference type="Gene3D" id="1.10.10.2840">
    <property type="entry name" value="PucR C-terminal helix-turn-helix domain"/>
    <property type="match status" value="1"/>
</dbReference>
<evidence type="ECO:0000313" key="3">
    <source>
        <dbReference type="Proteomes" id="UP000276770"/>
    </source>
</evidence>
<keyword evidence="3" id="KW-1185">Reference proteome</keyword>
<reference evidence="2 3" key="1">
    <citation type="submission" date="2018-10" db="EMBL/GenBank/DDBJ databases">
        <title>Falsibacillus sp. genome draft.</title>
        <authorList>
            <person name="Shi S."/>
        </authorList>
    </citation>
    <scope>NUCLEOTIDE SEQUENCE [LARGE SCALE GENOMIC DNA]</scope>
    <source>
        <strain evidence="2 3">GY 10110</strain>
    </source>
</reference>
<dbReference type="AlphaFoldDB" id="A0A3L7K9L1"/>
<name>A0A3L7K9L1_9BACI</name>
<dbReference type="Pfam" id="PF13556">
    <property type="entry name" value="HTH_30"/>
    <property type="match status" value="1"/>
</dbReference>
<organism evidence="2 3">
    <name type="scientific">Falsibacillus albus</name>
    <dbReference type="NCBI Taxonomy" id="2478915"/>
    <lineage>
        <taxon>Bacteria</taxon>
        <taxon>Bacillati</taxon>
        <taxon>Bacillota</taxon>
        <taxon>Bacilli</taxon>
        <taxon>Bacillales</taxon>
        <taxon>Bacillaceae</taxon>
        <taxon>Falsibacillus</taxon>
    </lineage>
</organism>
<dbReference type="InterPro" id="IPR009057">
    <property type="entry name" value="Homeodomain-like_sf"/>
</dbReference>
<evidence type="ECO:0000313" key="2">
    <source>
        <dbReference type="EMBL" id="RLQ97322.1"/>
    </source>
</evidence>
<dbReference type="SUPFAM" id="SSF46689">
    <property type="entry name" value="Homeodomain-like"/>
    <property type="match status" value="1"/>
</dbReference>
<dbReference type="EMBL" id="RCVZ01000002">
    <property type="protein sequence ID" value="RLQ97322.1"/>
    <property type="molecule type" value="Genomic_DNA"/>
</dbReference>
<dbReference type="PANTHER" id="PTHR33744:SF15">
    <property type="entry name" value="CARBOHYDRATE DIACID REGULATOR"/>
    <property type="match status" value="1"/>
</dbReference>
<feature type="domain" description="PucR C-terminal helix-turn-helix" evidence="1">
    <location>
        <begin position="251"/>
        <end position="307"/>
    </location>
</feature>
<dbReference type="InterPro" id="IPR042070">
    <property type="entry name" value="PucR_C-HTH_sf"/>
</dbReference>
<dbReference type="Proteomes" id="UP000276770">
    <property type="component" value="Unassembled WGS sequence"/>
</dbReference>
<evidence type="ECO:0000259" key="1">
    <source>
        <dbReference type="Pfam" id="PF13556"/>
    </source>
</evidence>